<gene>
    <name evidence="3" type="ORF">LSH36_399g04017</name>
</gene>
<evidence type="ECO:0000313" key="4">
    <source>
        <dbReference type="Proteomes" id="UP001208570"/>
    </source>
</evidence>
<protein>
    <recommendedName>
        <fullName evidence="2">Menorin-like domain-containing protein</fullName>
    </recommendedName>
</protein>
<dbReference type="Pfam" id="PF10223">
    <property type="entry name" value="Menorin_N"/>
    <property type="match status" value="2"/>
</dbReference>
<feature type="domain" description="Menorin-like" evidence="2">
    <location>
        <begin position="35"/>
        <end position="271"/>
    </location>
</feature>
<dbReference type="InterPro" id="IPR019356">
    <property type="entry name" value="Menorin_dom"/>
</dbReference>
<evidence type="ECO:0000256" key="1">
    <source>
        <dbReference type="ARBA" id="ARBA00044953"/>
    </source>
</evidence>
<evidence type="ECO:0000313" key="3">
    <source>
        <dbReference type="EMBL" id="KAK2150591.1"/>
    </source>
</evidence>
<accession>A0AAD9JDG3</accession>
<name>A0AAD9JDG3_9ANNE</name>
<dbReference type="GO" id="GO:0005615">
    <property type="term" value="C:extracellular space"/>
    <property type="evidence" value="ECO:0007669"/>
    <property type="project" value="TreeGrafter"/>
</dbReference>
<keyword evidence="4" id="KW-1185">Reference proteome</keyword>
<proteinExistence type="inferred from homology"/>
<dbReference type="Proteomes" id="UP001208570">
    <property type="component" value="Unassembled WGS sequence"/>
</dbReference>
<comment type="caution">
    <text evidence="3">The sequence shown here is derived from an EMBL/GenBank/DDBJ whole genome shotgun (WGS) entry which is preliminary data.</text>
</comment>
<organism evidence="3 4">
    <name type="scientific">Paralvinella palmiformis</name>
    <dbReference type="NCBI Taxonomy" id="53620"/>
    <lineage>
        <taxon>Eukaryota</taxon>
        <taxon>Metazoa</taxon>
        <taxon>Spiralia</taxon>
        <taxon>Lophotrochozoa</taxon>
        <taxon>Annelida</taxon>
        <taxon>Polychaeta</taxon>
        <taxon>Sedentaria</taxon>
        <taxon>Canalipalpata</taxon>
        <taxon>Terebellida</taxon>
        <taxon>Terebelliformia</taxon>
        <taxon>Alvinellidae</taxon>
        <taxon>Paralvinella</taxon>
    </lineage>
</organism>
<dbReference type="EMBL" id="JAODUP010000399">
    <property type="protein sequence ID" value="KAK2150591.1"/>
    <property type="molecule type" value="Genomic_DNA"/>
</dbReference>
<dbReference type="AlphaFoldDB" id="A0AAD9JDG3"/>
<feature type="domain" description="Menorin-like" evidence="2">
    <location>
        <begin position="297"/>
        <end position="526"/>
    </location>
</feature>
<dbReference type="PANTHER" id="PTHR21184">
    <property type="entry name" value="MENORIN (DENDRITIC BRANCHING PROTEIN)"/>
    <property type="match status" value="1"/>
</dbReference>
<reference evidence="3" key="1">
    <citation type="journal article" date="2023" name="Mol. Biol. Evol.">
        <title>Third-Generation Sequencing Reveals the Adaptive Role of the Epigenome in Three Deep-Sea Polychaetes.</title>
        <authorList>
            <person name="Perez M."/>
            <person name="Aroh O."/>
            <person name="Sun Y."/>
            <person name="Lan Y."/>
            <person name="Juniper S.K."/>
            <person name="Young C.R."/>
            <person name="Angers B."/>
            <person name="Qian P.Y."/>
        </authorList>
    </citation>
    <scope>NUCLEOTIDE SEQUENCE</scope>
    <source>
        <strain evidence="3">P08H-3</strain>
    </source>
</reference>
<comment type="similarity">
    <text evidence="1">Belongs to the menorin family.</text>
</comment>
<evidence type="ECO:0000259" key="2">
    <source>
        <dbReference type="Pfam" id="PF10223"/>
    </source>
</evidence>
<sequence length="546" mass="62014">MYRVIYRSTLFTVADGRSETVPSMGSVLDYFGVQDPLDVTWYHGANSIDQMQQALDGSCDMLEGDVTLRWHGFPNQTEEPIMAHPPQYDSDNTLDNWLNHILATNNKAPKIDFKVEDCIEPSLKILSSKSEIINKPIWINADVLEGPGSDNQPIDPYRFIELVEKYIPNITLSLGWTTGCCDDLFTMPMMEEMWTIVHNLTQPCNFPVRAALLKGSWLQFKWLLENDVDRFSLTVWAPNGSLDWEGATPYDILYVRNDIDKRYVYYDLPGPRLEEFRRLCITAGSPLNHFDLNGTRDGLLVTWAHAVNSEQELKSALMSDAMMLEADVLLEGQGTVNQTDTPIMAHPPNIYSDITLERWLEITLNTSRGIKLDFKSVEVLDPSLRIVSASLSRYQQPIWLNADIFSGPNAEDSTPLNATIFRETVLQFFPEATLSVGWTTADGPEGYTRDMVDEMLAFVAPLQQPVTFPVRAKLVKRSWDNLKELLSSSRAHALTIWSGSDLVDPDDLVYVRENSDLDRVYYDLPTWLMDLFLERLNSTCRDSPAT</sequence>
<dbReference type="PANTHER" id="PTHR21184:SF6">
    <property type="entry name" value="CONSERVED PLASMA MEMBRANE PROTEIN"/>
    <property type="match status" value="1"/>
</dbReference>